<protein>
    <recommendedName>
        <fullName evidence="2">Sperm microtubule inner protein 1 C-terminal domain-containing protein</fullName>
    </recommendedName>
</protein>
<comment type="caution">
    <text evidence="3">The sequence shown here is derived from an EMBL/GenBank/DDBJ whole genome shotgun (WGS) entry which is preliminary data.</text>
</comment>
<dbReference type="Proteomes" id="UP000287033">
    <property type="component" value="Unassembled WGS sequence"/>
</dbReference>
<dbReference type="OrthoDB" id="410807at2759"/>
<evidence type="ECO:0000256" key="1">
    <source>
        <dbReference type="SAM" id="MobiDB-lite"/>
    </source>
</evidence>
<proteinExistence type="predicted"/>
<gene>
    <name evidence="3" type="ORF">chiPu_0018339</name>
</gene>
<reference evidence="3 4" key="1">
    <citation type="journal article" date="2018" name="Nat. Ecol. Evol.">
        <title>Shark genomes provide insights into elasmobranch evolution and the origin of vertebrates.</title>
        <authorList>
            <person name="Hara Y"/>
            <person name="Yamaguchi K"/>
            <person name="Onimaru K"/>
            <person name="Kadota M"/>
            <person name="Koyanagi M"/>
            <person name="Keeley SD"/>
            <person name="Tatsumi K"/>
            <person name="Tanaka K"/>
            <person name="Motone F"/>
            <person name="Kageyama Y"/>
            <person name="Nozu R"/>
            <person name="Adachi N"/>
            <person name="Nishimura O"/>
            <person name="Nakagawa R"/>
            <person name="Tanegashima C"/>
            <person name="Kiyatake I"/>
            <person name="Matsumoto R"/>
            <person name="Murakumo K"/>
            <person name="Nishida K"/>
            <person name="Terakita A"/>
            <person name="Kuratani S"/>
            <person name="Sato K"/>
            <person name="Hyodo S Kuraku.S."/>
        </authorList>
    </citation>
    <scope>NUCLEOTIDE SEQUENCE [LARGE SCALE GENOMIC DNA]</scope>
</reference>
<evidence type="ECO:0000313" key="4">
    <source>
        <dbReference type="Proteomes" id="UP000287033"/>
    </source>
</evidence>
<dbReference type="EMBL" id="BEZZ01001544">
    <property type="protein sequence ID" value="GCC19356.1"/>
    <property type="molecule type" value="Genomic_DNA"/>
</dbReference>
<dbReference type="PANTHER" id="PTHR35826">
    <property type="entry name" value="PROTEIN ATP6V1FNB-LIKE"/>
    <property type="match status" value="1"/>
</dbReference>
<accession>A0A401RMM7</accession>
<sequence length="184" mass="21674">MERKLKTDNEKQNFWKENITKEDLLRLCWLRDHQKGLNKTPGRQKELKKSFVRPHIDLQKQKSTEQEEKTSVTEGDTEEPKTEEKVATVSYSDMRPVTPEVQALLYDGFSKEEKGRYQYLKARTKKGPSEKYNHAITSSWEYGWKLEDDAEYKKPAFGRSAMVETAFYRRNGIFCRQAPNDVLD</sequence>
<feature type="region of interest" description="Disordered" evidence="1">
    <location>
        <begin position="35"/>
        <end position="93"/>
    </location>
</feature>
<organism evidence="3 4">
    <name type="scientific">Chiloscyllium punctatum</name>
    <name type="common">Brownbanded bambooshark</name>
    <name type="synonym">Hemiscyllium punctatum</name>
    <dbReference type="NCBI Taxonomy" id="137246"/>
    <lineage>
        <taxon>Eukaryota</taxon>
        <taxon>Metazoa</taxon>
        <taxon>Chordata</taxon>
        <taxon>Craniata</taxon>
        <taxon>Vertebrata</taxon>
        <taxon>Chondrichthyes</taxon>
        <taxon>Elasmobranchii</taxon>
        <taxon>Galeomorphii</taxon>
        <taxon>Galeoidea</taxon>
        <taxon>Orectolobiformes</taxon>
        <taxon>Hemiscylliidae</taxon>
        <taxon>Chiloscyllium</taxon>
    </lineage>
</organism>
<dbReference type="Pfam" id="PF22589">
    <property type="entry name" value="SPMIP1"/>
    <property type="match status" value="1"/>
</dbReference>
<evidence type="ECO:0000313" key="3">
    <source>
        <dbReference type="EMBL" id="GCC19356.1"/>
    </source>
</evidence>
<dbReference type="AlphaFoldDB" id="A0A401RMM7"/>
<keyword evidence="4" id="KW-1185">Reference proteome</keyword>
<feature type="compositionally biased region" description="Basic and acidic residues" evidence="1">
    <location>
        <begin position="43"/>
        <end position="71"/>
    </location>
</feature>
<dbReference type="OMA" id="QRQNFWK"/>
<name>A0A401RMM7_CHIPU</name>
<dbReference type="InterPro" id="IPR054323">
    <property type="entry name" value="SPMIP1_C"/>
</dbReference>
<evidence type="ECO:0000259" key="2">
    <source>
        <dbReference type="Pfam" id="PF22589"/>
    </source>
</evidence>
<dbReference type="PANTHER" id="PTHR35826:SF2">
    <property type="entry name" value="PROTEIN ATP6V1FNB"/>
    <property type="match status" value="1"/>
</dbReference>
<feature type="domain" description="Sperm microtubule inner protein 1 C-terminal" evidence="2">
    <location>
        <begin position="58"/>
        <end position="176"/>
    </location>
</feature>